<keyword evidence="6 14" id="KW-0378">Hydrolase</keyword>
<keyword evidence="4 14" id="KW-0235">DNA replication</keyword>
<dbReference type="PANTHER" id="PTHR30153">
    <property type="entry name" value="REPLICATIVE DNA HELICASE DNAB"/>
    <property type="match status" value="1"/>
</dbReference>
<dbReference type="Proteomes" id="UP000184290">
    <property type="component" value="Unassembled WGS sequence"/>
</dbReference>
<evidence type="ECO:0000256" key="2">
    <source>
        <dbReference type="ARBA" id="ARBA00011643"/>
    </source>
</evidence>
<evidence type="ECO:0000256" key="12">
    <source>
        <dbReference type="ARBA" id="ARBA00048954"/>
    </source>
</evidence>
<evidence type="ECO:0000313" key="16">
    <source>
        <dbReference type="EMBL" id="SHI67964.1"/>
    </source>
</evidence>
<dbReference type="GO" id="GO:0004386">
    <property type="term" value="F:helicase activity"/>
    <property type="evidence" value="ECO:0007669"/>
    <property type="project" value="UniProtKB-KW"/>
</dbReference>
<dbReference type="InterPro" id="IPR007693">
    <property type="entry name" value="DNA_helicase_DnaB-like_N"/>
</dbReference>
<reference evidence="16 17" key="1">
    <citation type="submission" date="2016-11" db="EMBL/GenBank/DDBJ databases">
        <authorList>
            <person name="Varghese N."/>
            <person name="Submissions S."/>
        </authorList>
    </citation>
    <scope>NUCLEOTIDE SEQUENCE [LARGE SCALE GENOMIC DNA]</scope>
    <source>
        <strain evidence="16 17">DSM 21988</strain>
    </source>
</reference>
<evidence type="ECO:0000256" key="7">
    <source>
        <dbReference type="ARBA" id="ARBA00022806"/>
    </source>
</evidence>
<feature type="domain" description="SF4 helicase" evidence="15">
    <location>
        <begin position="190"/>
        <end position="488"/>
    </location>
</feature>
<dbReference type="Gene3D" id="3.40.50.300">
    <property type="entry name" value="P-loop containing nucleotide triphosphate hydrolases"/>
    <property type="match status" value="1"/>
</dbReference>
<dbReference type="SUPFAM" id="SSF48024">
    <property type="entry name" value="N-terminal domain of DnaB helicase"/>
    <property type="match status" value="1"/>
</dbReference>
<dbReference type="InterPro" id="IPR007694">
    <property type="entry name" value="DNA_helicase_DnaB-like_C"/>
</dbReference>
<dbReference type="RefSeq" id="WP_060601660.1">
    <property type="nucleotide sequence ID" value="NZ_FQZC01000001.1"/>
</dbReference>
<evidence type="ECO:0000256" key="5">
    <source>
        <dbReference type="ARBA" id="ARBA00022741"/>
    </source>
</evidence>
<comment type="caution">
    <text evidence="16">The sequence shown here is derived from an EMBL/GenBank/DDBJ whole genome shotgun (WGS) entry which is preliminary data.</text>
</comment>
<dbReference type="PROSITE" id="PS51199">
    <property type="entry name" value="SF4_HELICASE"/>
    <property type="match status" value="1"/>
</dbReference>
<evidence type="ECO:0000256" key="3">
    <source>
        <dbReference type="ARBA" id="ARBA00022515"/>
    </source>
</evidence>
<evidence type="ECO:0000256" key="11">
    <source>
        <dbReference type="ARBA" id="ARBA00044932"/>
    </source>
</evidence>
<dbReference type="InterPro" id="IPR036185">
    <property type="entry name" value="DNA_heli_DnaB-like_N_sf"/>
</dbReference>
<dbReference type="InterPro" id="IPR007692">
    <property type="entry name" value="DNA_helicase_DnaB"/>
</dbReference>
<keyword evidence="3 14" id="KW-0639">Primosome</keyword>
<evidence type="ECO:0000256" key="1">
    <source>
        <dbReference type="ARBA" id="ARBA00008428"/>
    </source>
</evidence>
<dbReference type="PANTHER" id="PTHR30153:SF2">
    <property type="entry name" value="REPLICATIVE DNA HELICASE"/>
    <property type="match status" value="1"/>
</dbReference>
<dbReference type="NCBIfam" id="NF006606">
    <property type="entry name" value="PRK09165.1"/>
    <property type="match status" value="1"/>
</dbReference>
<protein>
    <recommendedName>
        <fullName evidence="13 14">Replicative DNA helicase</fullName>
        <ecNumber evidence="13 14">5.6.2.3</ecNumber>
    </recommendedName>
</protein>
<dbReference type="NCBIfam" id="TIGR00665">
    <property type="entry name" value="DnaB"/>
    <property type="match status" value="1"/>
</dbReference>
<keyword evidence="7 14" id="KW-0347">Helicase</keyword>
<evidence type="ECO:0000256" key="9">
    <source>
        <dbReference type="ARBA" id="ARBA00023125"/>
    </source>
</evidence>
<gene>
    <name evidence="16" type="ORF">SAMN02745911_0837</name>
</gene>
<keyword evidence="10" id="KW-0413">Isomerase</keyword>
<dbReference type="Pfam" id="PF00772">
    <property type="entry name" value="DnaB"/>
    <property type="match status" value="1"/>
</dbReference>
<accession>A0ABY1I6G0</accession>
<comment type="subunit">
    <text evidence="2">Homohexamer.</text>
</comment>
<dbReference type="InterPro" id="IPR027417">
    <property type="entry name" value="P-loop_NTPase"/>
</dbReference>
<evidence type="ECO:0000256" key="10">
    <source>
        <dbReference type="ARBA" id="ARBA00023235"/>
    </source>
</evidence>
<evidence type="ECO:0000256" key="13">
    <source>
        <dbReference type="NCBIfam" id="TIGR00665"/>
    </source>
</evidence>
<dbReference type="Gene3D" id="1.10.860.10">
    <property type="entry name" value="DNAb Helicase, Chain A"/>
    <property type="match status" value="1"/>
</dbReference>
<organism evidence="16 17">
    <name type="scientific">Aureimonas altamirensis DSM 21988</name>
    <dbReference type="NCBI Taxonomy" id="1121026"/>
    <lineage>
        <taxon>Bacteria</taxon>
        <taxon>Pseudomonadati</taxon>
        <taxon>Pseudomonadota</taxon>
        <taxon>Alphaproteobacteria</taxon>
        <taxon>Hyphomicrobiales</taxon>
        <taxon>Aurantimonadaceae</taxon>
        <taxon>Aureimonas</taxon>
    </lineage>
</organism>
<dbReference type="Pfam" id="PF03796">
    <property type="entry name" value="DnaB_C"/>
    <property type="match status" value="1"/>
</dbReference>
<evidence type="ECO:0000313" key="17">
    <source>
        <dbReference type="Proteomes" id="UP000184290"/>
    </source>
</evidence>
<evidence type="ECO:0000256" key="4">
    <source>
        <dbReference type="ARBA" id="ARBA00022705"/>
    </source>
</evidence>
<dbReference type="CDD" id="cd00984">
    <property type="entry name" value="DnaB_C"/>
    <property type="match status" value="1"/>
</dbReference>
<dbReference type="EC" id="5.6.2.3" evidence="13 14"/>
<dbReference type="InterPro" id="IPR016136">
    <property type="entry name" value="DNA_helicase_N/primase_C"/>
</dbReference>
<evidence type="ECO:0000256" key="6">
    <source>
        <dbReference type="ARBA" id="ARBA00022801"/>
    </source>
</evidence>
<comment type="catalytic activity">
    <reaction evidence="12 14">
        <text>ATP + H2O = ADP + phosphate + H(+)</text>
        <dbReference type="Rhea" id="RHEA:13065"/>
        <dbReference type="ChEBI" id="CHEBI:15377"/>
        <dbReference type="ChEBI" id="CHEBI:15378"/>
        <dbReference type="ChEBI" id="CHEBI:30616"/>
        <dbReference type="ChEBI" id="CHEBI:43474"/>
        <dbReference type="ChEBI" id="CHEBI:456216"/>
        <dbReference type="EC" id="5.6.2.3"/>
    </reaction>
</comment>
<comment type="similarity">
    <text evidence="1 14">Belongs to the helicase family. DnaB subfamily.</text>
</comment>
<dbReference type="EMBL" id="FQZC01000001">
    <property type="protein sequence ID" value="SHI67964.1"/>
    <property type="molecule type" value="Genomic_DNA"/>
</dbReference>
<name>A0ABY1I6G0_9HYPH</name>
<keyword evidence="17" id="KW-1185">Reference proteome</keyword>
<keyword evidence="9 14" id="KW-0238">DNA-binding</keyword>
<evidence type="ECO:0000256" key="14">
    <source>
        <dbReference type="RuleBase" id="RU362085"/>
    </source>
</evidence>
<keyword evidence="5 14" id="KW-0547">Nucleotide-binding</keyword>
<dbReference type="SUPFAM" id="SSF52540">
    <property type="entry name" value="P-loop containing nucleoside triphosphate hydrolases"/>
    <property type="match status" value="1"/>
</dbReference>
<evidence type="ECO:0000256" key="8">
    <source>
        <dbReference type="ARBA" id="ARBA00022840"/>
    </source>
</evidence>
<keyword evidence="8 14" id="KW-0067">ATP-binding</keyword>
<evidence type="ECO:0000259" key="15">
    <source>
        <dbReference type="PROSITE" id="PS51199"/>
    </source>
</evidence>
<proteinExistence type="inferred from homology"/>
<comment type="function">
    <text evidence="11 14">The main replicative DNA helicase, it participates in initiation and elongation during chromosome replication. Travels ahead of the DNA replisome, separating dsDNA into templates for DNA synthesis. A processive ATP-dependent 5'-3' DNA helicase it has DNA-dependent ATPase activity.</text>
</comment>
<sequence>MADAARKLEQDGLPYREAPSNLEAEQALLGAILVNNDAYYIVHDFLKPDHFFEPLHREIFGKASEMIRMGKIANPVTIKTFLAANDKVGDITVAQYLARLAAEATTIINAADYGRGIYDLALRRSLIRIGEEMVNDAFDAPLDMEPKKQIEESERKLFELAETGRYDGGFQPFSDAMALAIEMAGAAKDRDGGLSGISTGIREMDRRLGGLQPSDLVILAGRPAMGKTSLVTNIAFNIANAYEPAEQADGSFKAKNGGVVAFFSLEMSAEQLATRIISEQSEVSSSKIRRGNITDAEYAKLVACTEMMQRAPLYIDQTGGISIAQLAARARRLKRQRGLDVMVIDYVQLMQGSSKRASENRVQEITEITTGLKALAKELSVPIIALSQLSRQVESREDKRPQLSDLRESGSIEQDADVVMFVYRDEYYLQNKEPKPGTEEHLKWQQAMNDARGKAEVIIAKQRHGPTGTVPLAFQAEFTRFSDLAEESHMPERFE</sequence>